<evidence type="ECO:0000313" key="2">
    <source>
        <dbReference type="Proteomes" id="UP000638648"/>
    </source>
</evidence>
<sequence length="165" mass="17667">MPAPVPLPTELRLRPFRIEEARQLGLSVEVLRGRRFCRIFRGVYACAELPDTLALRAAAARLLVPHAVLSHVTAAALRDLPVPADSRVHVTLPPTIRGPEIAGIVAHKGVLNSVTTFRGLPLTDPAQTFLDLGRGLGLVDTVILGDAIVRHGFAKLSELALAAGR</sequence>
<dbReference type="Proteomes" id="UP000638648">
    <property type="component" value="Unassembled WGS sequence"/>
</dbReference>
<keyword evidence="2" id="KW-1185">Reference proteome</keyword>
<name>A0A927RNM5_9ACTN</name>
<gene>
    <name evidence="1" type="ORF">HEB94_008114</name>
</gene>
<comment type="caution">
    <text evidence="1">The sequence shown here is derived from an EMBL/GenBank/DDBJ whole genome shotgun (WGS) entry which is preliminary data.</text>
</comment>
<organism evidence="1 2">
    <name type="scientific">Actinopolymorpha pittospori</name>
    <dbReference type="NCBI Taxonomy" id="648752"/>
    <lineage>
        <taxon>Bacteria</taxon>
        <taxon>Bacillati</taxon>
        <taxon>Actinomycetota</taxon>
        <taxon>Actinomycetes</taxon>
        <taxon>Propionibacteriales</taxon>
        <taxon>Actinopolymorphaceae</taxon>
        <taxon>Actinopolymorpha</taxon>
    </lineage>
</organism>
<proteinExistence type="predicted"/>
<dbReference type="RefSeq" id="WP_192754508.1">
    <property type="nucleotide sequence ID" value="NZ_BAABJL010000042.1"/>
</dbReference>
<dbReference type="AlphaFoldDB" id="A0A927RNM5"/>
<reference evidence="1" key="1">
    <citation type="submission" date="2020-10" db="EMBL/GenBank/DDBJ databases">
        <title>Sequencing the genomes of 1000 actinobacteria strains.</title>
        <authorList>
            <person name="Klenk H.-P."/>
        </authorList>
    </citation>
    <scope>NUCLEOTIDE SEQUENCE</scope>
    <source>
        <strain evidence="1">DSM 45354</strain>
    </source>
</reference>
<evidence type="ECO:0000313" key="1">
    <source>
        <dbReference type="EMBL" id="MBE1611266.1"/>
    </source>
</evidence>
<dbReference type="EMBL" id="JADBEM010000001">
    <property type="protein sequence ID" value="MBE1611266.1"/>
    <property type="molecule type" value="Genomic_DNA"/>
</dbReference>
<protein>
    <recommendedName>
        <fullName evidence="3">Transcriptional regulator, AbiEi antitoxin, Type IV TA system</fullName>
    </recommendedName>
</protein>
<evidence type="ECO:0008006" key="3">
    <source>
        <dbReference type="Google" id="ProtNLM"/>
    </source>
</evidence>
<accession>A0A927RNM5</accession>